<name>H2XS73_CIOIN</name>
<reference evidence="3" key="2">
    <citation type="submission" date="2025-08" db="UniProtKB">
        <authorList>
            <consortium name="Ensembl"/>
        </authorList>
    </citation>
    <scope>IDENTIFICATION</scope>
</reference>
<keyword evidence="1" id="KW-0472">Membrane</keyword>
<protein>
    <recommendedName>
        <fullName evidence="2">VWFA domain-containing protein</fullName>
    </recommendedName>
</protein>
<dbReference type="AlphaFoldDB" id="H2XS73"/>
<keyword evidence="4" id="KW-1185">Reference proteome</keyword>
<dbReference type="Pfam" id="PF00092">
    <property type="entry name" value="VWA"/>
    <property type="match status" value="1"/>
</dbReference>
<accession>H2XS73</accession>
<proteinExistence type="predicted"/>
<reference evidence="3" key="3">
    <citation type="submission" date="2025-09" db="UniProtKB">
        <authorList>
            <consortium name="Ensembl"/>
        </authorList>
    </citation>
    <scope>IDENTIFICATION</scope>
</reference>
<feature type="domain" description="VWFA" evidence="2">
    <location>
        <begin position="4"/>
        <end position="51"/>
    </location>
</feature>
<dbReference type="InterPro" id="IPR050525">
    <property type="entry name" value="ECM_Assembly_Org"/>
</dbReference>
<dbReference type="PANTHER" id="PTHR24020:SF84">
    <property type="entry name" value="VWFA DOMAIN-CONTAINING PROTEIN"/>
    <property type="match status" value="1"/>
</dbReference>
<dbReference type="InParanoid" id="H2XS73"/>
<dbReference type="InterPro" id="IPR036465">
    <property type="entry name" value="vWFA_dom_sf"/>
</dbReference>
<keyword evidence="1" id="KW-0812">Transmembrane</keyword>
<dbReference type="Gene3D" id="3.40.50.410">
    <property type="entry name" value="von Willebrand factor, type A domain"/>
    <property type="match status" value="1"/>
</dbReference>
<evidence type="ECO:0000256" key="1">
    <source>
        <dbReference type="SAM" id="Phobius"/>
    </source>
</evidence>
<evidence type="ECO:0000313" key="3">
    <source>
        <dbReference type="Ensembl" id="ENSCINP00000032507.1"/>
    </source>
</evidence>
<dbReference type="HOGENOM" id="CLU_2704110_0_0_1"/>
<dbReference type="Proteomes" id="UP000008144">
    <property type="component" value="Unassembled WGS sequence"/>
</dbReference>
<evidence type="ECO:0000259" key="2">
    <source>
        <dbReference type="Pfam" id="PF00092"/>
    </source>
</evidence>
<evidence type="ECO:0000313" key="4">
    <source>
        <dbReference type="Proteomes" id="UP000008144"/>
    </source>
</evidence>
<keyword evidence="1" id="KW-1133">Transmembrane helix</keyword>
<dbReference type="Ensembl" id="ENSCINT00000032575.1">
    <property type="protein sequence ID" value="ENSCINP00000032507.1"/>
    <property type="gene ID" value="ENSCING00000024530.1"/>
</dbReference>
<dbReference type="PANTHER" id="PTHR24020">
    <property type="entry name" value="COLLAGEN ALPHA"/>
    <property type="match status" value="1"/>
</dbReference>
<organism evidence="3 4">
    <name type="scientific">Ciona intestinalis</name>
    <name type="common">Transparent sea squirt</name>
    <name type="synonym">Ascidia intestinalis</name>
    <dbReference type="NCBI Taxonomy" id="7719"/>
    <lineage>
        <taxon>Eukaryota</taxon>
        <taxon>Metazoa</taxon>
        <taxon>Chordata</taxon>
        <taxon>Tunicata</taxon>
        <taxon>Ascidiacea</taxon>
        <taxon>Phlebobranchia</taxon>
        <taxon>Cionidae</taxon>
        <taxon>Ciona</taxon>
    </lineage>
</organism>
<dbReference type="InterPro" id="IPR002035">
    <property type="entry name" value="VWF_A"/>
</dbReference>
<feature type="transmembrane region" description="Helical" evidence="1">
    <location>
        <begin position="44"/>
        <end position="65"/>
    </location>
</feature>
<sequence>MTLNFDISRDTTRVAVVQYSSYPRTEFDLDTYSSAVGVLRGIDLIQYMSGIALSMFTLCITFTLGRFEQIFHF</sequence>
<reference evidence="4" key="1">
    <citation type="journal article" date="2002" name="Science">
        <title>The draft genome of Ciona intestinalis: insights into chordate and vertebrate origins.</title>
        <authorList>
            <person name="Dehal P."/>
            <person name="Satou Y."/>
            <person name="Campbell R.K."/>
            <person name="Chapman J."/>
            <person name="Degnan B."/>
            <person name="De Tomaso A."/>
            <person name="Davidson B."/>
            <person name="Di Gregorio A."/>
            <person name="Gelpke M."/>
            <person name="Goodstein D.M."/>
            <person name="Harafuji N."/>
            <person name="Hastings K.E."/>
            <person name="Ho I."/>
            <person name="Hotta K."/>
            <person name="Huang W."/>
            <person name="Kawashima T."/>
            <person name="Lemaire P."/>
            <person name="Martinez D."/>
            <person name="Meinertzhagen I.A."/>
            <person name="Necula S."/>
            <person name="Nonaka M."/>
            <person name="Putnam N."/>
            <person name="Rash S."/>
            <person name="Saiga H."/>
            <person name="Satake M."/>
            <person name="Terry A."/>
            <person name="Yamada L."/>
            <person name="Wang H.G."/>
            <person name="Awazu S."/>
            <person name="Azumi K."/>
            <person name="Boore J."/>
            <person name="Branno M."/>
            <person name="Chin-Bow S."/>
            <person name="DeSantis R."/>
            <person name="Doyle S."/>
            <person name="Francino P."/>
            <person name="Keys D.N."/>
            <person name="Haga S."/>
            <person name="Hayashi H."/>
            <person name="Hino K."/>
            <person name="Imai K.S."/>
            <person name="Inaba K."/>
            <person name="Kano S."/>
            <person name="Kobayashi K."/>
            <person name="Kobayashi M."/>
            <person name="Lee B.I."/>
            <person name="Makabe K.W."/>
            <person name="Manohar C."/>
            <person name="Matassi G."/>
            <person name="Medina M."/>
            <person name="Mochizuki Y."/>
            <person name="Mount S."/>
            <person name="Morishita T."/>
            <person name="Miura S."/>
            <person name="Nakayama A."/>
            <person name="Nishizaka S."/>
            <person name="Nomoto H."/>
            <person name="Ohta F."/>
            <person name="Oishi K."/>
            <person name="Rigoutsos I."/>
            <person name="Sano M."/>
            <person name="Sasaki A."/>
            <person name="Sasakura Y."/>
            <person name="Shoguchi E."/>
            <person name="Shin-i T."/>
            <person name="Spagnuolo A."/>
            <person name="Stainier D."/>
            <person name="Suzuki M.M."/>
            <person name="Tassy O."/>
            <person name="Takatori N."/>
            <person name="Tokuoka M."/>
            <person name="Yagi K."/>
            <person name="Yoshizaki F."/>
            <person name="Wada S."/>
            <person name="Zhang C."/>
            <person name="Hyatt P.D."/>
            <person name="Larimer F."/>
            <person name="Detter C."/>
            <person name="Doggett N."/>
            <person name="Glavina T."/>
            <person name="Hawkins T."/>
            <person name="Richardson P."/>
            <person name="Lucas S."/>
            <person name="Kohara Y."/>
            <person name="Levine M."/>
            <person name="Satoh N."/>
            <person name="Rokhsar D.S."/>
        </authorList>
    </citation>
    <scope>NUCLEOTIDE SEQUENCE [LARGE SCALE GENOMIC DNA]</scope>
</reference>
<dbReference type="SUPFAM" id="SSF53300">
    <property type="entry name" value="vWA-like"/>
    <property type="match status" value="1"/>
</dbReference>